<feature type="transmembrane region" description="Helical" evidence="7">
    <location>
        <begin position="218"/>
        <end position="240"/>
    </location>
</feature>
<feature type="transmembrane region" description="Helical" evidence="7">
    <location>
        <begin position="99"/>
        <end position="120"/>
    </location>
</feature>
<name>A0AAC9RVM5_9STAP</name>
<dbReference type="CDD" id="cd17329">
    <property type="entry name" value="MFS_MdtH_MDR_like"/>
    <property type="match status" value="1"/>
</dbReference>
<feature type="transmembrane region" description="Helical" evidence="7">
    <location>
        <begin position="47"/>
        <end position="66"/>
    </location>
</feature>
<dbReference type="PANTHER" id="PTHR23517">
    <property type="entry name" value="RESISTANCE PROTEIN MDTM, PUTATIVE-RELATED-RELATED"/>
    <property type="match status" value="1"/>
</dbReference>
<proteinExistence type="predicted"/>
<evidence type="ECO:0000313" key="8">
    <source>
        <dbReference type="EMBL" id="ARJ51762.1"/>
    </source>
</evidence>
<evidence type="ECO:0000256" key="4">
    <source>
        <dbReference type="ARBA" id="ARBA00022692"/>
    </source>
</evidence>
<dbReference type="KEGG" id="slz:B5P37_10765"/>
<reference evidence="8 9" key="1">
    <citation type="submission" date="2017-04" db="EMBL/GenBank/DDBJ databases">
        <authorList>
            <person name="Veseli I.A."/>
            <person name="Tang C."/>
            <person name="Pombert J.-F."/>
        </authorList>
    </citation>
    <scope>NUCLEOTIDE SEQUENCE [LARGE SCALE GENOMIC DNA]</scope>
    <source>
        <strain evidence="8 9">ATCC 700373</strain>
    </source>
</reference>
<evidence type="ECO:0000256" key="2">
    <source>
        <dbReference type="ARBA" id="ARBA00022448"/>
    </source>
</evidence>
<feature type="transmembrane region" description="Helical" evidence="7">
    <location>
        <begin position="312"/>
        <end position="333"/>
    </location>
</feature>
<gene>
    <name evidence="8" type="ORF">B5P37_10765</name>
</gene>
<dbReference type="SUPFAM" id="SSF103473">
    <property type="entry name" value="MFS general substrate transporter"/>
    <property type="match status" value="1"/>
</dbReference>
<dbReference type="PANTHER" id="PTHR23517:SF3">
    <property type="entry name" value="INTEGRAL MEMBRANE TRANSPORT PROTEIN"/>
    <property type="match status" value="1"/>
</dbReference>
<feature type="transmembrane region" description="Helical" evidence="7">
    <location>
        <begin position="290"/>
        <end position="306"/>
    </location>
</feature>
<dbReference type="Pfam" id="PF07690">
    <property type="entry name" value="MFS_1"/>
    <property type="match status" value="1"/>
</dbReference>
<dbReference type="Gene3D" id="1.20.1250.20">
    <property type="entry name" value="MFS general substrate transporter like domains"/>
    <property type="match status" value="1"/>
</dbReference>
<keyword evidence="3" id="KW-1003">Cell membrane</keyword>
<keyword evidence="6 7" id="KW-0472">Membrane</keyword>
<dbReference type="GO" id="GO:0005886">
    <property type="term" value="C:plasma membrane"/>
    <property type="evidence" value="ECO:0007669"/>
    <property type="project" value="UniProtKB-SubCell"/>
</dbReference>
<dbReference type="RefSeq" id="WP_085238212.1">
    <property type="nucleotide sequence ID" value="NZ_CP020773.1"/>
</dbReference>
<feature type="transmembrane region" description="Helical" evidence="7">
    <location>
        <begin position="75"/>
        <end position="93"/>
    </location>
</feature>
<feature type="transmembrane region" description="Helical" evidence="7">
    <location>
        <begin position="141"/>
        <end position="159"/>
    </location>
</feature>
<dbReference type="AlphaFoldDB" id="A0AAC9RVM5"/>
<feature type="transmembrane region" description="Helical" evidence="7">
    <location>
        <begin position="354"/>
        <end position="374"/>
    </location>
</feature>
<keyword evidence="2" id="KW-0813">Transport</keyword>
<evidence type="ECO:0000256" key="3">
    <source>
        <dbReference type="ARBA" id="ARBA00022475"/>
    </source>
</evidence>
<sequence length="410" mass="46889">MVWGKLSITLKVRLISNFFQELITTAFLPFIALYLTDMSNAKIAGTFLTILVLVNFPISLLGGYFVEILPKKKLVLIYQLIMGVMLLFISLSLIDNSNVVFFCCCYTVYNIVWGLQYPAMDTIIMDAITPDVENYIYKIDYWLTNLAMAFGALLGGLLYSNNKSLLFFIAFFVFILVFLALLKWIPKDEVQHINIKKSPKNLSSIFKSYEVVFKDLRFIVMILGFSLIMMGELSASSYISVRLKEEFNPIFSLNIDGVKMYSLLMVINTFIVITFTYFISKVILSMHQKYALIIGLSMYIIGYSNLTYLNNFYLLVLFMIIATIGEIIYAPIFDESRFKIIPDDKRGTYSAFNSLGFNLSELIARFGIVLGVFLSSELMGVYMFVLLSLGAIFIYYSIYGNFKARKGLKY</sequence>
<feature type="transmembrane region" description="Helical" evidence="7">
    <location>
        <begin position="380"/>
        <end position="399"/>
    </location>
</feature>
<evidence type="ECO:0000313" key="9">
    <source>
        <dbReference type="Proteomes" id="UP000242864"/>
    </source>
</evidence>
<comment type="subcellular location">
    <subcellularLocation>
        <location evidence="1">Cell membrane</location>
        <topology evidence="1">Multi-pass membrane protein</topology>
    </subcellularLocation>
</comment>
<evidence type="ECO:0000256" key="7">
    <source>
        <dbReference type="SAM" id="Phobius"/>
    </source>
</evidence>
<dbReference type="InterPro" id="IPR011701">
    <property type="entry name" value="MFS"/>
</dbReference>
<keyword evidence="4 7" id="KW-0812">Transmembrane</keyword>
<accession>A0AAC9RVM5</accession>
<feature type="transmembrane region" description="Helical" evidence="7">
    <location>
        <begin position="260"/>
        <end position="278"/>
    </location>
</feature>
<evidence type="ECO:0000256" key="1">
    <source>
        <dbReference type="ARBA" id="ARBA00004651"/>
    </source>
</evidence>
<dbReference type="Proteomes" id="UP000242864">
    <property type="component" value="Chromosome"/>
</dbReference>
<keyword evidence="9" id="KW-1185">Reference proteome</keyword>
<protein>
    <submittedName>
        <fullName evidence="8">MFS transporter</fullName>
    </submittedName>
</protein>
<evidence type="ECO:0000256" key="6">
    <source>
        <dbReference type="ARBA" id="ARBA00023136"/>
    </source>
</evidence>
<dbReference type="InterPro" id="IPR050171">
    <property type="entry name" value="MFS_Transporters"/>
</dbReference>
<feature type="transmembrane region" description="Helical" evidence="7">
    <location>
        <begin position="165"/>
        <end position="185"/>
    </location>
</feature>
<organism evidence="8 9">
    <name type="scientific">Staphylococcus lutrae</name>
    <dbReference type="NCBI Taxonomy" id="155085"/>
    <lineage>
        <taxon>Bacteria</taxon>
        <taxon>Bacillati</taxon>
        <taxon>Bacillota</taxon>
        <taxon>Bacilli</taxon>
        <taxon>Bacillales</taxon>
        <taxon>Staphylococcaceae</taxon>
        <taxon>Staphylococcus</taxon>
    </lineage>
</organism>
<dbReference type="GO" id="GO:0022857">
    <property type="term" value="F:transmembrane transporter activity"/>
    <property type="evidence" value="ECO:0007669"/>
    <property type="project" value="InterPro"/>
</dbReference>
<evidence type="ECO:0000256" key="5">
    <source>
        <dbReference type="ARBA" id="ARBA00022989"/>
    </source>
</evidence>
<dbReference type="EMBL" id="CP020773">
    <property type="protein sequence ID" value="ARJ51762.1"/>
    <property type="molecule type" value="Genomic_DNA"/>
</dbReference>
<feature type="transmembrane region" description="Helical" evidence="7">
    <location>
        <begin position="12"/>
        <end position="35"/>
    </location>
</feature>
<keyword evidence="5 7" id="KW-1133">Transmembrane helix</keyword>
<dbReference type="InterPro" id="IPR036259">
    <property type="entry name" value="MFS_trans_sf"/>
</dbReference>